<evidence type="ECO:0000313" key="2">
    <source>
        <dbReference type="Proteomes" id="UP000268727"/>
    </source>
</evidence>
<keyword evidence="2" id="KW-1185">Reference proteome</keyword>
<accession>A0A3N1H908</accession>
<protein>
    <submittedName>
        <fullName evidence="1">Uncharacterized protein</fullName>
    </submittedName>
</protein>
<gene>
    <name evidence="1" type="ORF">EDD40_4368</name>
</gene>
<dbReference type="RefSeq" id="WP_123744556.1">
    <property type="nucleotide sequence ID" value="NZ_RJKM01000001.1"/>
</dbReference>
<dbReference type="Proteomes" id="UP000268727">
    <property type="component" value="Unassembled WGS sequence"/>
</dbReference>
<organism evidence="1 2">
    <name type="scientific">Saccharothrix texasensis</name>
    <dbReference type="NCBI Taxonomy" id="103734"/>
    <lineage>
        <taxon>Bacteria</taxon>
        <taxon>Bacillati</taxon>
        <taxon>Actinomycetota</taxon>
        <taxon>Actinomycetes</taxon>
        <taxon>Pseudonocardiales</taxon>
        <taxon>Pseudonocardiaceae</taxon>
        <taxon>Saccharothrix</taxon>
    </lineage>
</organism>
<reference evidence="1 2" key="1">
    <citation type="submission" date="2018-11" db="EMBL/GenBank/DDBJ databases">
        <title>Sequencing the genomes of 1000 actinobacteria strains.</title>
        <authorList>
            <person name="Klenk H.-P."/>
        </authorList>
    </citation>
    <scope>NUCLEOTIDE SEQUENCE [LARGE SCALE GENOMIC DNA]</scope>
    <source>
        <strain evidence="1 2">DSM 44231</strain>
    </source>
</reference>
<sequence length="106" mass="11818">MTELVEQAAPTRSTLPWSAEQFAGLMRELAVVEAPRLFALVEEYGEAEDARVAGYGLAYEDRADVNSVEGDFQLHSQSAESARMLFEISSRSTGVQRVHVVWVDER</sequence>
<evidence type="ECO:0000313" key="1">
    <source>
        <dbReference type="EMBL" id="ROP39000.1"/>
    </source>
</evidence>
<dbReference type="EMBL" id="RJKM01000001">
    <property type="protein sequence ID" value="ROP39000.1"/>
    <property type="molecule type" value="Genomic_DNA"/>
</dbReference>
<name>A0A3N1H908_9PSEU</name>
<dbReference type="OrthoDB" id="3694433at2"/>
<proteinExistence type="predicted"/>
<comment type="caution">
    <text evidence="1">The sequence shown here is derived from an EMBL/GenBank/DDBJ whole genome shotgun (WGS) entry which is preliminary data.</text>
</comment>
<dbReference type="AlphaFoldDB" id="A0A3N1H908"/>